<dbReference type="OrthoDB" id="9784252at2"/>
<proteinExistence type="predicted"/>
<keyword evidence="1 6" id="KW-0597">Phosphoprotein</keyword>
<dbReference type="PANTHER" id="PTHR48111">
    <property type="entry name" value="REGULATOR OF RPOS"/>
    <property type="match status" value="1"/>
</dbReference>
<dbReference type="EMBL" id="FNWO01000024">
    <property type="protein sequence ID" value="SEH66841.1"/>
    <property type="molecule type" value="Genomic_DNA"/>
</dbReference>
<evidence type="ECO:0000256" key="4">
    <source>
        <dbReference type="ARBA" id="ARBA00023125"/>
    </source>
</evidence>
<dbReference type="Gene3D" id="1.10.10.10">
    <property type="entry name" value="Winged helix-like DNA-binding domain superfamily/Winged helix DNA-binding domain"/>
    <property type="match status" value="1"/>
</dbReference>
<dbReference type="CDD" id="cd00383">
    <property type="entry name" value="trans_reg_C"/>
    <property type="match status" value="1"/>
</dbReference>
<dbReference type="Pfam" id="PF00072">
    <property type="entry name" value="Response_reg"/>
    <property type="match status" value="1"/>
</dbReference>
<evidence type="ECO:0000256" key="1">
    <source>
        <dbReference type="ARBA" id="ARBA00022553"/>
    </source>
</evidence>
<dbReference type="Gene3D" id="6.10.250.690">
    <property type="match status" value="1"/>
</dbReference>
<dbReference type="Gene3D" id="3.40.50.2300">
    <property type="match status" value="1"/>
</dbReference>
<dbReference type="InterPro" id="IPR001789">
    <property type="entry name" value="Sig_transdc_resp-reg_receiver"/>
</dbReference>
<dbReference type="GO" id="GO:0000976">
    <property type="term" value="F:transcription cis-regulatory region binding"/>
    <property type="evidence" value="ECO:0007669"/>
    <property type="project" value="TreeGrafter"/>
</dbReference>
<evidence type="ECO:0000256" key="2">
    <source>
        <dbReference type="ARBA" id="ARBA00023012"/>
    </source>
</evidence>
<dbReference type="InterPro" id="IPR011006">
    <property type="entry name" value="CheY-like_superfamily"/>
</dbReference>
<feature type="modified residue" description="4-aspartylphosphate" evidence="6">
    <location>
        <position position="54"/>
    </location>
</feature>
<dbReference type="GO" id="GO:0006355">
    <property type="term" value="P:regulation of DNA-templated transcription"/>
    <property type="evidence" value="ECO:0007669"/>
    <property type="project" value="InterPro"/>
</dbReference>
<keyword evidence="4 7" id="KW-0238">DNA-binding</keyword>
<sequence>MEGGHVLVVDDDRRLRDLLGKYLSENGYLVVTAADAAEARARMAGLAFDLIVLDVMMPGEDGMSLTRSLRAGGDRVPILLLTARGEVDDRIRGLEAGADDYLSKPFEPRELLLRVGSILRRAPRDDAEPALTTLRLGPFTWDIARAELRRGDQPVHLTQAERDLLAVLAETAGQGVSRDELAARTGSAANPRAVDVQVTRLRKKIEDDPRLPRYLQTVRGTGYMLRPD</sequence>
<dbReference type="SMART" id="SM00448">
    <property type="entry name" value="REC"/>
    <property type="match status" value="1"/>
</dbReference>
<evidence type="ECO:0000256" key="3">
    <source>
        <dbReference type="ARBA" id="ARBA00023015"/>
    </source>
</evidence>
<protein>
    <submittedName>
        <fullName evidence="10">Two component transcriptional regulator, winged helix family</fullName>
    </submittedName>
</protein>
<evidence type="ECO:0000313" key="11">
    <source>
        <dbReference type="Proteomes" id="UP000182983"/>
    </source>
</evidence>
<dbReference type="SMART" id="SM00862">
    <property type="entry name" value="Trans_reg_C"/>
    <property type="match status" value="1"/>
</dbReference>
<dbReference type="GO" id="GO:0005829">
    <property type="term" value="C:cytosol"/>
    <property type="evidence" value="ECO:0007669"/>
    <property type="project" value="TreeGrafter"/>
</dbReference>
<dbReference type="Pfam" id="PF00486">
    <property type="entry name" value="Trans_reg_C"/>
    <property type="match status" value="1"/>
</dbReference>
<keyword evidence="5" id="KW-0804">Transcription</keyword>
<feature type="DNA-binding region" description="OmpR/PhoB-type" evidence="7">
    <location>
        <begin position="131"/>
        <end position="227"/>
    </location>
</feature>
<organism evidence="10 11">
    <name type="scientific">Magnetospirillum fulvum</name>
    <name type="common">Rhodospirillum fulvum</name>
    <dbReference type="NCBI Taxonomy" id="1082"/>
    <lineage>
        <taxon>Bacteria</taxon>
        <taxon>Pseudomonadati</taxon>
        <taxon>Pseudomonadota</taxon>
        <taxon>Alphaproteobacteria</taxon>
        <taxon>Rhodospirillales</taxon>
        <taxon>Rhodospirillaceae</taxon>
        <taxon>Magnetospirillum</taxon>
    </lineage>
</organism>
<evidence type="ECO:0000313" key="10">
    <source>
        <dbReference type="EMBL" id="SEH66841.1"/>
    </source>
</evidence>
<evidence type="ECO:0000256" key="6">
    <source>
        <dbReference type="PROSITE-ProRule" id="PRU00169"/>
    </source>
</evidence>
<dbReference type="RefSeq" id="WP_074770698.1">
    <property type="nucleotide sequence ID" value="NZ_FNWO01000024.1"/>
</dbReference>
<gene>
    <name evidence="10" type="ORF">SAMN04244559_03367</name>
</gene>
<dbReference type="PROSITE" id="PS51755">
    <property type="entry name" value="OMPR_PHOB"/>
    <property type="match status" value="1"/>
</dbReference>
<feature type="domain" description="Response regulatory" evidence="8">
    <location>
        <begin position="5"/>
        <end position="119"/>
    </location>
</feature>
<reference evidence="11" key="1">
    <citation type="submission" date="2016-10" db="EMBL/GenBank/DDBJ databases">
        <authorList>
            <person name="Varghese N."/>
            <person name="Submissions S."/>
        </authorList>
    </citation>
    <scope>NUCLEOTIDE SEQUENCE [LARGE SCALE GENOMIC DNA]</scope>
    <source>
        <strain evidence="11">DSM 13234</strain>
    </source>
</reference>
<feature type="domain" description="OmpR/PhoB-type" evidence="9">
    <location>
        <begin position="131"/>
        <end position="227"/>
    </location>
</feature>
<dbReference type="InterPro" id="IPR039420">
    <property type="entry name" value="WalR-like"/>
</dbReference>
<evidence type="ECO:0000259" key="8">
    <source>
        <dbReference type="PROSITE" id="PS50110"/>
    </source>
</evidence>
<evidence type="ECO:0000256" key="5">
    <source>
        <dbReference type="ARBA" id="ARBA00023163"/>
    </source>
</evidence>
<dbReference type="InterPro" id="IPR036388">
    <property type="entry name" value="WH-like_DNA-bd_sf"/>
</dbReference>
<dbReference type="GO" id="GO:0032993">
    <property type="term" value="C:protein-DNA complex"/>
    <property type="evidence" value="ECO:0007669"/>
    <property type="project" value="TreeGrafter"/>
</dbReference>
<dbReference type="Proteomes" id="UP000182983">
    <property type="component" value="Unassembled WGS sequence"/>
</dbReference>
<evidence type="ECO:0000256" key="7">
    <source>
        <dbReference type="PROSITE-ProRule" id="PRU01091"/>
    </source>
</evidence>
<accession>A0A1H6K3E3</accession>
<dbReference type="FunFam" id="3.40.50.2300:FF:000001">
    <property type="entry name" value="DNA-binding response regulator PhoB"/>
    <property type="match status" value="1"/>
</dbReference>
<keyword evidence="2" id="KW-0902">Two-component regulatory system</keyword>
<dbReference type="PANTHER" id="PTHR48111:SF4">
    <property type="entry name" value="DNA-BINDING DUAL TRANSCRIPTIONAL REGULATOR OMPR"/>
    <property type="match status" value="1"/>
</dbReference>
<dbReference type="InterPro" id="IPR001867">
    <property type="entry name" value="OmpR/PhoB-type_DNA-bd"/>
</dbReference>
<dbReference type="AlphaFoldDB" id="A0A1H6K3E3"/>
<keyword evidence="3" id="KW-0805">Transcription regulation</keyword>
<name>A0A1H6K3E3_MAGFU</name>
<dbReference type="GO" id="GO:0000156">
    <property type="term" value="F:phosphorelay response regulator activity"/>
    <property type="evidence" value="ECO:0007669"/>
    <property type="project" value="TreeGrafter"/>
</dbReference>
<dbReference type="PROSITE" id="PS50110">
    <property type="entry name" value="RESPONSE_REGULATORY"/>
    <property type="match status" value="1"/>
</dbReference>
<evidence type="ECO:0000259" key="9">
    <source>
        <dbReference type="PROSITE" id="PS51755"/>
    </source>
</evidence>
<keyword evidence="11" id="KW-1185">Reference proteome</keyword>
<dbReference type="SUPFAM" id="SSF52172">
    <property type="entry name" value="CheY-like"/>
    <property type="match status" value="1"/>
</dbReference>